<dbReference type="PANTHER" id="PTHR11049">
    <property type="entry name" value="ACYL COENZYME A THIOESTER HYDROLASE"/>
    <property type="match status" value="1"/>
</dbReference>
<evidence type="ECO:0000256" key="1">
    <source>
        <dbReference type="ARBA" id="ARBA00010458"/>
    </source>
</evidence>
<dbReference type="InterPro" id="IPR006683">
    <property type="entry name" value="Thioestr_dom"/>
</dbReference>
<protein>
    <submittedName>
        <fullName evidence="5">Acyl-CoA thioesterase</fullName>
    </submittedName>
</protein>
<dbReference type="GO" id="GO:0006637">
    <property type="term" value="P:acyl-CoA metabolic process"/>
    <property type="evidence" value="ECO:0007669"/>
    <property type="project" value="TreeGrafter"/>
</dbReference>
<keyword evidence="6" id="KW-1185">Reference proteome</keyword>
<dbReference type="EMBL" id="NAAD01000012">
    <property type="protein sequence ID" value="ORJ59317.1"/>
    <property type="molecule type" value="Genomic_DNA"/>
</dbReference>
<proteinExistence type="inferred from homology"/>
<organism evidence="5 6">
    <name type="scientific">Geothermobacter hydrogeniphilus</name>
    <dbReference type="NCBI Taxonomy" id="1969733"/>
    <lineage>
        <taxon>Bacteria</taxon>
        <taxon>Pseudomonadati</taxon>
        <taxon>Thermodesulfobacteriota</taxon>
        <taxon>Desulfuromonadia</taxon>
        <taxon>Desulfuromonadales</taxon>
        <taxon>Geothermobacteraceae</taxon>
        <taxon>Geothermobacter</taxon>
    </lineage>
</organism>
<keyword evidence="2 3" id="KW-0378">Hydrolase</keyword>
<evidence type="ECO:0000313" key="6">
    <source>
        <dbReference type="Proteomes" id="UP000193136"/>
    </source>
</evidence>
<gene>
    <name evidence="5" type="ORF">B5V00_10515</name>
</gene>
<dbReference type="GO" id="GO:0052816">
    <property type="term" value="F:long-chain fatty acyl-CoA hydrolase activity"/>
    <property type="evidence" value="ECO:0007669"/>
    <property type="project" value="TreeGrafter"/>
</dbReference>
<dbReference type="GO" id="GO:0005829">
    <property type="term" value="C:cytosol"/>
    <property type="evidence" value="ECO:0007669"/>
    <property type="project" value="TreeGrafter"/>
</dbReference>
<evidence type="ECO:0000313" key="5">
    <source>
        <dbReference type="EMBL" id="ORJ59317.1"/>
    </source>
</evidence>
<dbReference type="CDD" id="cd03442">
    <property type="entry name" value="BFIT_BACH"/>
    <property type="match status" value="1"/>
</dbReference>
<name>A0A1X0Y2J7_9BACT</name>
<sequence length="176" mass="19562">MSRKAAKFCRESRTIRTSLVLPPDTNNYGTMFGGRVMFHIDDIAAIAATRHARTSVVTASTDSVDFLHPIRNGQTVCLEAFATWAHRTSVEVFVKVVAEDMLSGERTVCATSFLTFVALDVNGEKQMVPEVIPETELEKFLFAGAPARARERLAKREQSKSLAERFGADSMWHLNP</sequence>
<dbReference type="InterPro" id="IPR040170">
    <property type="entry name" value="Cytosol_ACT"/>
</dbReference>
<dbReference type="PROSITE" id="PS51770">
    <property type="entry name" value="HOTDOG_ACOT"/>
    <property type="match status" value="1"/>
</dbReference>
<comment type="caution">
    <text evidence="5">The sequence shown here is derived from an EMBL/GenBank/DDBJ whole genome shotgun (WGS) entry which is preliminary data.</text>
</comment>
<evidence type="ECO:0000256" key="3">
    <source>
        <dbReference type="PROSITE-ProRule" id="PRU01106"/>
    </source>
</evidence>
<comment type="similarity">
    <text evidence="1">Belongs to the acyl coenzyme A hydrolase family.</text>
</comment>
<dbReference type="GO" id="GO:0009062">
    <property type="term" value="P:fatty acid catabolic process"/>
    <property type="evidence" value="ECO:0007669"/>
    <property type="project" value="TreeGrafter"/>
</dbReference>
<accession>A0A1X0Y2J7</accession>
<dbReference type="Pfam" id="PF03061">
    <property type="entry name" value="4HBT"/>
    <property type="match status" value="1"/>
</dbReference>
<dbReference type="AlphaFoldDB" id="A0A1X0Y2J7"/>
<dbReference type="PANTHER" id="PTHR11049:SF24">
    <property type="entry name" value="CYTOSOLIC ACYL COENZYME A THIOESTER HYDROLASE"/>
    <property type="match status" value="1"/>
</dbReference>
<dbReference type="Proteomes" id="UP000193136">
    <property type="component" value="Unassembled WGS sequence"/>
</dbReference>
<feature type="domain" description="HotDog ACOT-type" evidence="4">
    <location>
        <begin position="10"/>
        <end position="122"/>
    </location>
</feature>
<dbReference type="Gene3D" id="3.10.129.10">
    <property type="entry name" value="Hotdog Thioesterase"/>
    <property type="match status" value="1"/>
</dbReference>
<dbReference type="OrthoDB" id="9809430at2"/>
<evidence type="ECO:0000259" key="4">
    <source>
        <dbReference type="PROSITE" id="PS51770"/>
    </source>
</evidence>
<evidence type="ECO:0000256" key="2">
    <source>
        <dbReference type="ARBA" id="ARBA00022801"/>
    </source>
</evidence>
<dbReference type="InterPro" id="IPR029069">
    <property type="entry name" value="HotDog_dom_sf"/>
</dbReference>
<dbReference type="STRING" id="1969733.B5V00_10515"/>
<dbReference type="RefSeq" id="WP_085010747.1">
    <property type="nucleotide sequence ID" value="NZ_NAAD01000012.1"/>
</dbReference>
<reference evidence="5 6" key="1">
    <citation type="submission" date="2017-03" db="EMBL/GenBank/DDBJ databases">
        <title>Genome sequence of Geothermobacter sp. EPR-M, Deep-Sea Iron Reducer.</title>
        <authorList>
            <person name="Tully B."/>
            <person name="Savalia P."/>
            <person name="Abuyen K."/>
            <person name="Baughan C."/>
            <person name="Romero E."/>
            <person name="Ronkowski C."/>
            <person name="Torres B."/>
            <person name="Tremblay J."/>
            <person name="Trujillo A."/>
            <person name="Tyler M."/>
            <person name="Perez-Rodriguez I."/>
            <person name="Amend J."/>
        </authorList>
    </citation>
    <scope>NUCLEOTIDE SEQUENCE [LARGE SCALE GENOMIC DNA]</scope>
    <source>
        <strain evidence="5 6">EPR-M</strain>
    </source>
</reference>
<dbReference type="SUPFAM" id="SSF54637">
    <property type="entry name" value="Thioesterase/thiol ester dehydrase-isomerase"/>
    <property type="match status" value="1"/>
</dbReference>
<dbReference type="InterPro" id="IPR033120">
    <property type="entry name" value="HOTDOG_ACOT"/>
</dbReference>